<accession>A0A371HIM7</accession>
<keyword evidence="1" id="KW-0472">Membrane</keyword>
<name>A0A371HIM7_MUCPR</name>
<comment type="caution">
    <text evidence="2">The sequence shown here is derived from an EMBL/GenBank/DDBJ whole genome shotgun (WGS) entry which is preliminary data.</text>
</comment>
<dbReference type="EMBL" id="QJKJ01002495">
    <property type="protein sequence ID" value="RDY02620.1"/>
    <property type="molecule type" value="Genomic_DNA"/>
</dbReference>
<dbReference type="Proteomes" id="UP000257109">
    <property type="component" value="Unassembled WGS sequence"/>
</dbReference>
<evidence type="ECO:0008006" key="4">
    <source>
        <dbReference type="Google" id="ProtNLM"/>
    </source>
</evidence>
<evidence type="ECO:0000313" key="3">
    <source>
        <dbReference type="Proteomes" id="UP000257109"/>
    </source>
</evidence>
<reference evidence="2" key="1">
    <citation type="submission" date="2018-05" db="EMBL/GenBank/DDBJ databases">
        <title>Draft genome of Mucuna pruriens seed.</title>
        <authorList>
            <person name="Nnadi N.E."/>
            <person name="Vos R."/>
            <person name="Hasami M.H."/>
            <person name="Devisetty U.K."/>
            <person name="Aguiy J.C."/>
        </authorList>
    </citation>
    <scope>NUCLEOTIDE SEQUENCE [LARGE SCALE GENOMIC DNA]</scope>
    <source>
        <strain evidence="2">JCA_2017</strain>
    </source>
</reference>
<keyword evidence="1" id="KW-1133">Transmembrane helix</keyword>
<dbReference type="AlphaFoldDB" id="A0A371HIM7"/>
<feature type="transmembrane region" description="Helical" evidence="1">
    <location>
        <begin position="111"/>
        <end position="128"/>
    </location>
</feature>
<gene>
    <name evidence="2" type="ORF">CR513_13890</name>
</gene>
<organism evidence="2 3">
    <name type="scientific">Mucuna pruriens</name>
    <name type="common">Velvet bean</name>
    <name type="synonym">Dolichos pruriens</name>
    <dbReference type="NCBI Taxonomy" id="157652"/>
    <lineage>
        <taxon>Eukaryota</taxon>
        <taxon>Viridiplantae</taxon>
        <taxon>Streptophyta</taxon>
        <taxon>Embryophyta</taxon>
        <taxon>Tracheophyta</taxon>
        <taxon>Spermatophyta</taxon>
        <taxon>Magnoliopsida</taxon>
        <taxon>eudicotyledons</taxon>
        <taxon>Gunneridae</taxon>
        <taxon>Pentapetalae</taxon>
        <taxon>rosids</taxon>
        <taxon>fabids</taxon>
        <taxon>Fabales</taxon>
        <taxon>Fabaceae</taxon>
        <taxon>Papilionoideae</taxon>
        <taxon>50 kb inversion clade</taxon>
        <taxon>NPAAA clade</taxon>
        <taxon>indigoferoid/millettioid clade</taxon>
        <taxon>Phaseoleae</taxon>
        <taxon>Mucuna</taxon>
    </lineage>
</organism>
<feature type="non-terminal residue" evidence="2">
    <location>
        <position position="1"/>
    </location>
</feature>
<evidence type="ECO:0000256" key="1">
    <source>
        <dbReference type="SAM" id="Phobius"/>
    </source>
</evidence>
<keyword evidence="1" id="KW-0812">Transmembrane</keyword>
<protein>
    <recommendedName>
        <fullName evidence="4">Transmembrane protein</fullName>
    </recommendedName>
</protein>
<evidence type="ECO:0000313" key="2">
    <source>
        <dbReference type="EMBL" id="RDY02620.1"/>
    </source>
</evidence>
<proteinExistence type="predicted"/>
<sequence length="257" mass="27785">MVGRYTAPKLSVVGQELALSKSPVCASRSVSPQPGRFFASLFHVLLCGFLSKALFKKSLCSRNPLSPLQKVFSDGEARRYVFTFLLNAFLFPVCPGSFVCIFIFPFVWASVLAWVPGLTLALGFAGNLSSGSVEPFNSGGSATQGSESQCSASQVAEEGFPFEVVYCEAGVMSARGTPSWLDQGVVTLRLAYTSAEKLVGMADAICRQGPWLVTVSPCQLKECVCEGATDGVEHYFYFYETFFSKLGITLPFTTSEQ</sequence>
<feature type="transmembrane region" description="Helical" evidence="1">
    <location>
        <begin position="80"/>
        <end position="105"/>
    </location>
</feature>
<keyword evidence="3" id="KW-1185">Reference proteome</keyword>